<reference evidence="1" key="1">
    <citation type="submission" date="2014-11" db="EMBL/GenBank/DDBJ databases">
        <authorList>
            <person name="Amaro Gonzalez C."/>
        </authorList>
    </citation>
    <scope>NUCLEOTIDE SEQUENCE</scope>
</reference>
<evidence type="ECO:0000313" key="1">
    <source>
        <dbReference type="EMBL" id="JAH87574.1"/>
    </source>
</evidence>
<proteinExistence type="predicted"/>
<organism evidence="1">
    <name type="scientific">Anguilla anguilla</name>
    <name type="common">European freshwater eel</name>
    <name type="synonym">Muraena anguilla</name>
    <dbReference type="NCBI Taxonomy" id="7936"/>
    <lineage>
        <taxon>Eukaryota</taxon>
        <taxon>Metazoa</taxon>
        <taxon>Chordata</taxon>
        <taxon>Craniata</taxon>
        <taxon>Vertebrata</taxon>
        <taxon>Euteleostomi</taxon>
        <taxon>Actinopterygii</taxon>
        <taxon>Neopterygii</taxon>
        <taxon>Teleostei</taxon>
        <taxon>Anguilliformes</taxon>
        <taxon>Anguillidae</taxon>
        <taxon>Anguilla</taxon>
    </lineage>
</organism>
<reference evidence="1" key="2">
    <citation type="journal article" date="2015" name="Fish Shellfish Immunol.">
        <title>Early steps in the European eel (Anguilla anguilla)-Vibrio vulnificus interaction in the gills: Role of the RtxA13 toxin.</title>
        <authorList>
            <person name="Callol A."/>
            <person name="Pajuelo D."/>
            <person name="Ebbesson L."/>
            <person name="Teles M."/>
            <person name="MacKenzie S."/>
            <person name="Amaro C."/>
        </authorList>
    </citation>
    <scope>NUCLEOTIDE SEQUENCE</scope>
</reference>
<dbReference type="AlphaFoldDB" id="A0A0E9WAZ7"/>
<accession>A0A0E9WAZ7</accession>
<sequence>MKFSASEMVLVLVHQMHISKESSKQPSYFLDRTRCDEVRECCRQKMGIAQKGSL</sequence>
<protein>
    <submittedName>
        <fullName evidence="1">Uncharacterized protein</fullName>
    </submittedName>
</protein>
<name>A0A0E9WAZ7_ANGAN</name>
<dbReference type="EMBL" id="GBXM01021003">
    <property type="protein sequence ID" value="JAH87574.1"/>
    <property type="molecule type" value="Transcribed_RNA"/>
</dbReference>